<dbReference type="EMBL" id="PGGO01000002">
    <property type="protein sequence ID" value="PSH70231.1"/>
    <property type="molecule type" value="Genomic_DNA"/>
</dbReference>
<proteinExistence type="predicted"/>
<gene>
    <name evidence="2" type="ORF">CU102_03850</name>
</gene>
<sequence>MSTFRVLSLLCILGAVATFALGASEAQSKPSKPPAMSDPLTSQELYNLYSNRSWIWKAGAGYFANRQREFKSWTADGGGSYGLGRWFITDPGKLCFRAVWYAKSGNAPALTCFSHRKKGNAVFQKREPDGDWYQFKTTPARADDEYRKIRSGDYVTARMNRMKTRISRGN</sequence>
<keyword evidence="3" id="KW-1185">Reference proteome</keyword>
<name>A0A2P7BUV0_9HYPH</name>
<keyword evidence="1" id="KW-0732">Signal</keyword>
<dbReference type="RefSeq" id="WP_106709644.1">
    <property type="nucleotide sequence ID" value="NZ_PGGO01000002.1"/>
</dbReference>
<dbReference type="Proteomes" id="UP000241444">
    <property type="component" value="Unassembled WGS sequence"/>
</dbReference>
<dbReference type="Pfam" id="PF06191">
    <property type="entry name" value="DUF995"/>
    <property type="match status" value="1"/>
</dbReference>
<protein>
    <recommendedName>
        <fullName evidence="4">DUF995 domain-containing protein</fullName>
    </recommendedName>
</protein>
<comment type="caution">
    <text evidence="2">The sequence shown here is derived from an EMBL/GenBank/DDBJ whole genome shotgun (WGS) entry which is preliminary data.</text>
</comment>
<feature type="chain" id="PRO_5015104013" description="DUF995 domain-containing protein" evidence="1">
    <location>
        <begin position="23"/>
        <end position="170"/>
    </location>
</feature>
<dbReference type="OrthoDB" id="8071960at2"/>
<accession>A0A2P7BUV0</accession>
<evidence type="ECO:0008006" key="4">
    <source>
        <dbReference type="Google" id="ProtNLM"/>
    </source>
</evidence>
<evidence type="ECO:0000313" key="2">
    <source>
        <dbReference type="EMBL" id="PSH70231.1"/>
    </source>
</evidence>
<evidence type="ECO:0000313" key="3">
    <source>
        <dbReference type="Proteomes" id="UP000241444"/>
    </source>
</evidence>
<reference evidence="3" key="1">
    <citation type="submission" date="2017-11" db="EMBL/GenBank/DDBJ databases">
        <authorList>
            <person name="Kuznetsova I."/>
            <person name="Sazanova A."/>
            <person name="Chirak E."/>
            <person name="Safronova V."/>
            <person name="Willems A."/>
        </authorList>
    </citation>
    <scope>NUCLEOTIDE SEQUENCE [LARGE SCALE GENOMIC DNA]</scope>
    <source>
        <strain evidence="3">STM 196</strain>
    </source>
</reference>
<evidence type="ECO:0000256" key="1">
    <source>
        <dbReference type="SAM" id="SignalP"/>
    </source>
</evidence>
<organism evidence="2 3">
    <name type="scientific">Phyllobacterium brassicacearum</name>
    <dbReference type="NCBI Taxonomy" id="314235"/>
    <lineage>
        <taxon>Bacteria</taxon>
        <taxon>Pseudomonadati</taxon>
        <taxon>Pseudomonadota</taxon>
        <taxon>Alphaproteobacteria</taxon>
        <taxon>Hyphomicrobiales</taxon>
        <taxon>Phyllobacteriaceae</taxon>
        <taxon>Phyllobacterium</taxon>
    </lineage>
</organism>
<dbReference type="AlphaFoldDB" id="A0A2P7BUV0"/>
<dbReference type="InterPro" id="IPR009337">
    <property type="entry name" value="DUF995"/>
</dbReference>
<feature type="signal peptide" evidence="1">
    <location>
        <begin position="1"/>
        <end position="22"/>
    </location>
</feature>